<sequence>MIPIHSENLGFPLLICLSEIIKFVSPEPMALPNQQAVDYPSFKLVIVDDGGTGKTTFVKRHLTGELEKKYERKYQTKLICVPLLLEWRCTRLSFSQIAVKSGFTDGVLLARRNLVVSEMATTAVNGGVEEAFINEKRFDIEVRALLGTISRYKKQTDQWLATTHELNTVLKVLLFFCLWRYFIY</sequence>
<comment type="caution">
    <text evidence="3">The sequence shown here is derived from an EMBL/GenBank/DDBJ whole genome shotgun (WGS) entry which is preliminary data.</text>
</comment>
<comment type="similarity">
    <text evidence="1">Belongs to the BLOC1S1 family.</text>
</comment>
<keyword evidence="4" id="KW-1185">Reference proteome</keyword>
<dbReference type="InterPro" id="IPR009395">
    <property type="entry name" value="BLOC1S1"/>
</dbReference>
<dbReference type="GO" id="GO:0016197">
    <property type="term" value="P:endosomal transport"/>
    <property type="evidence" value="ECO:0007669"/>
    <property type="project" value="TreeGrafter"/>
</dbReference>
<evidence type="ECO:0000313" key="4">
    <source>
        <dbReference type="Proteomes" id="UP000623129"/>
    </source>
</evidence>
<evidence type="ECO:0000256" key="1">
    <source>
        <dbReference type="ARBA" id="ARBA00007133"/>
    </source>
</evidence>
<dbReference type="Pfam" id="PF06320">
    <property type="entry name" value="GCN5L1"/>
    <property type="match status" value="1"/>
</dbReference>
<dbReference type="EMBL" id="SWLB01000011">
    <property type="protein sequence ID" value="KAF3332407.1"/>
    <property type="molecule type" value="Genomic_DNA"/>
</dbReference>
<dbReference type="PANTHER" id="PTHR13073">
    <property type="entry name" value="BLOC-1 COMPLEX SUBUNIT 1"/>
    <property type="match status" value="1"/>
</dbReference>
<accession>A0A833R634</accession>
<dbReference type="GO" id="GO:0031083">
    <property type="term" value="C:BLOC-1 complex"/>
    <property type="evidence" value="ECO:0007669"/>
    <property type="project" value="InterPro"/>
</dbReference>
<evidence type="ECO:0000256" key="2">
    <source>
        <dbReference type="ARBA" id="ARBA00019577"/>
    </source>
</evidence>
<proteinExistence type="inferred from homology"/>
<dbReference type="OrthoDB" id="20018at2759"/>
<dbReference type="PANTHER" id="PTHR13073:SF0">
    <property type="entry name" value="BIOGENESIS OF LYSOSOME-RELATED ORGANELLES COMPLEX 1 SUBUNIT 1"/>
    <property type="match status" value="1"/>
</dbReference>
<evidence type="ECO:0000313" key="3">
    <source>
        <dbReference type="EMBL" id="KAF3332407.1"/>
    </source>
</evidence>
<dbReference type="Proteomes" id="UP000623129">
    <property type="component" value="Unassembled WGS sequence"/>
</dbReference>
<protein>
    <recommendedName>
        <fullName evidence="2">Biogenesis of lysosome-related organelles complex 1 subunit 1</fullName>
    </recommendedName>
</protein>
<reference evidence="3" key="1">
    <citation type="submission" date="2020-01" db="EMBL/GenBank/DDBJ databases">
        <title>Genome sequence of Kobresia littledalei, the first chromosome-level genome in the family Cyperaceae.</title>
        <authorList>
            <person name="Qu G."/>
        </authorList>
    </citation>
    <scope>NUCLEOTIDE SEQUENCE</scope>
    <source>
        <strain evidence="3">C.B.Clarke</strain>
        <tissue evidence="3">Leaf</tissue>
    </source>
</reference>
<gene>
    <name evidence="3" type="ORF">FCM35_KLT01984</name>
</gene>
<organism evidence="3 4">
    <name type="scientific">Carex littledalei</name>
    <dbReference type="NCBI Taxonomy" id="544730"/>
    <lineage>
        <taxon>Eukaryota</taxon>
        <taxon>Viridiplantae</taxon>
        <taxon>Streptophyta</taxon>
        <taxon>Embryophyta</taxon>
        <taxon>Tracheophyta</taxon>
        <taxon>Spermatophyta</taxon>
        <taxon>Magnoliopsida</taxon>
        <taxon>Liliopsida</taxon>
        <taxon>Poales</taxon>
        <taxon>Cyperaceae</taxon>
        <taxon>Cyperoideae</taxon>
        <taxon>Cariceae</taxon>
        <taxon>Carex</taxon>
        <taxon>Carex subgen. Euthyceras</taxon>
    </lineage>
</organism>
<name>A0A833R634_9POAL</name>
<dbReference type="AlphaFoldDB" id="A0A833R634"/>